<gene>
    <name evidence="1" type="ORF">OWV82_006031</name>
</gene>
<proteinExistence type="predicted"/>
<dbReference type="EMBL" id="CM051396">
    <property type="protein sequence ID" value="KAJ4722551.1"/>
    <property type="molecule type" value="Genomic_DNA"/>
</dbReference>
<dbReference type="Proteomes" id="UP001164539">
    <property type="component" value="Chromosome 3"/>
</dbReference>
<comment type="caution">
    <text evidence="1">The sequence shown here is derived from an EMBL/GenBank/DDBJ whole genome shotgun (WGS) entry which is preliminary data.</text>
</comment>
<organism evidence="1 2">
    <name type="scientific">Melia azedarach</name>
    <name type="common">Chinaberry tree</name>
    <dbReference type="NCBI Taxonomy" id="155640"/>
    <lineage>
        <taxon>Eukaryota</taxon>
        <taxon>Viridiplantae</taxon>
        <taxon>Streptophyta</taxon>
        <taxon>Embryophyta</taxon>
        <taxon>Tracheophyta</taxon>
        <taxon>Spermatophyta</taxon>
        <taxon>Magnoliopsida</taxon>
        <taxon>eudicotyledons</taxon>
        <taxon>Gunneridae</taxon>
        <taxon>Pentapetalae</taxon>
        <taxon>rosids</taxon>
        <taxon>malvids</taxon>
        <taxon>Sapindales</taxon>
        <taxon>Meliaceae</taxon>
        <taxon>Melia</taxon>
    </lineage>
</organism>
<accession>A0ACC1YGH3</accession>
<evidence type="ECO:0000313" key="1">
    <source>
        <dbReference type="EMBL" id="KAJ4722551.1"/>
    </source>
</evidence>
<keyword evidence="2" id="KW-1185">Reference proteome</keyword>
<name>A0ACC1YGH3_MELAZ</name>
<protein>
    <submittedName>
        <fullName evidence="1">Serine-aspartate repeat-containing protein F isoform X2</fullName>
    </submittedName>
</protein>
<sequence>MGNEMGNSNTSGLQEEENSTTQVEGKSVQEAGHANGEVENHIVSVAEGKDYRQKENGLASDDPKGAADPHVANRISDGGEEEGTEVQSRAESQEVEVKPDSEASDEYSETQPNSISNDFKGHEEPPVNADSEASNESSEIQPNAITNDSNDQQKPPVNADGGGENHISVPEGKDYHEKNINGFSSDVPNEAEDPQNVNQISHETEEEKTEVCSPAETPKSEIESNSAESETSDIQPTSPSKHSKDQDTPQESKLEKNLQQISDHQLEKQTSIEKVVTEEETTKISTSETISSSDDPEPEEFEDSKFNQPELAEVLADPPIQDSNGHIHEDILGANLNYSGEEYGHHADTKISNDTDETVSSGSNLEGEMKKDDLTVKEGTLEEKVSCEDRSEIKDAGEVGDDFSEKPMIKSDLANGEIPTEISPVSSDSPREPKVSFADQSPNPHLEVSEATDNCAVLAAENILMEKEAEHVDDKPNDCPTESCEESIKESKTDSTNGSQSELLMINSVEENYEKRLADFTCNKDCMEDAKATENGHLVDEHINNQIEAFVKHSKDLQKESGVVVESERLLTKSSLTDCKREEVSEERQIVEEIGEKTKASYGIGNNTEVREAGEQCMSPTLAVEQVSLPMAPLALLQPEDNQQNNEVQSKIIQSSNDSISELKQEDYSDTSVTEVSCIDSKNLMAETLVSIAEVAIEKPGQDLSNHAAETVTVGAESVTQENHLIEECAKVEIPAFASDDYQAQEHIGRFSTESNHTQSQMQKSPSFGLDLRIQARTEESDRTPLLYQDKTAIEDFSSEADLSLGNAAANTQFNQNPLQCQAVPEPVAEKVVRMERSDSDKLKTPFLGFLKEEEEARIIVTPQKHDNSIAEKKANKESLNLQTKEVPTTSPKSREKRKARSSLFTNCMCCTTVIN</sequence>
<evidence type="ECO:0000313" key="2">
    <source>
        <dbReference type="Proteomes" id="UP001164539"/>
    </source>
</evidence>
<reference evidence="1 2" key="1">
    <citation type="journal article" date="2023" name="Science">
        <title>Complex scaffold remodeling in plant triterpene biosynthesis.</title>
        <authorList>
            <person name="De La Pena R."/>
            <person name="Hodgson H."/>
            <person name="Liu J.C."/>
            <person name="Stephenson M.J."/>
            <person name="Martin A.C."/>
            <person name="Owen C."/>
            <person name="Harkess A."/>
            <person name="Leebens-Mack J."/>
            <person name="Jimenez L.E."/>
            <person name="Osbourn A."/>
            <person name="Sattely E.S."/>
        </authorList>
    </citation>
    <scope>NUCLEOTIDE SEQUENCE [LARGE SCALE GENOMIC DNA]</scope>
    <source>
        <strain evidence="2">cv. JPN11</strain>
        <tissue evidence="1">Leaf</tissue>
    </source>
</reference>